<protein>
    <submittedName>
        <fullName evidence="3">Uncharacterized protein</fullName>
    </submittedName>
</protein>
<sequence length="342" mass="39915">MNRNLIVETNGYSLLQRLRNGLQCLDEEIEKLETITKDLNVNNLPQSYFQQQTLLLNNFDEILIEVQELKTEIDEKINLDSHENRLLKLRERLLRFEENDKLLSKNYQPFRPKDFMSETENETTNDELSTDDQSIQSCDEDDHNDRMAKCFRKQLDLDDTLVSESSEYADNCDRKNIPIITQENNLDISTDNDCSFNLLSTVRKTAAMSAQKQLKNSVKKSAKKKSSKIDLSKSNNPMAARAFAIYNRWMSADEDNDNDDDSIIKDQNSMSNQHENLITESLEKKNLFKINDDPIKSSGNKKHRIMTPRNRRMEKVENFRDDYETVEFTPGMTTKVRKSTEK</sequence>
<feature type="compositionally biased region" description="Acidic residues" evidence="2">
    <location>
        <begin position="117"/>
        <end position="130"/>
    </location>
</feature>
<dbReference type="AlphaFoldDB" id="A0A1Y3B209"/>
<dbReference type="Proteomes" id="UP000194236">
    <property type="component" value="Unassembled WGS sequence"/>
</dbReference>
<feature type="region of interest" description="Disordered" evidence="2">
    <location>
        <begin position="107"/>
        <end position="141"/>
    </location>
</feature>
<accession>A0A1Y3B209</accession>
<dbReference type="EMBL" id="MUJZ01044957">
    <property type="protein sequence ID" value="OTF74849.1"/>
    <property type="molecule type" value="Genomic_DNA"/>
</dbReference>
<evidence type="ECO:0000313" key="4">
    <source>
        <dbReference type="Proteomes" id="UP000194236"/>
    </source>
</evidence>
<evidence type="ECO:0000256" key="2">
    <source>
        <dbReference type="SAM" id="MobiDB-lite"/>
    </source>
</evidence>
<feature type="coiled-coil region" evidence="1">
    <location>
        <begin position="15"/>
        <end position="42"/>
    </location>
</feature>
<comment type="caution">
    <text evidence="3">The sequence shown here is derived from an EMBL/GenBank/DDBJ whole genome shotgun (WGS) entry which is preliminary data.</text>
</comment>
<feature type="compositionally biased region" description="Basic residues" evidence="2">
    <location>
        <begin position="217"/>
        <end position="226"/>
    </location>
</feature>
<feature type="region of interest" description="Disordered" evidence="2">
    <location>
        <begin position="213"/>
        <end position="232"/>
    </location>
</feature>
<evidence type="ECO:0000313" key="3">
    <source>
        <dbReference type="EMBL" id="OTF74849.1"/>
    </source>
</evidence>
<dbReference type="OrthoDB" id="6515096at2759"/>
<keyword evidence="1" id="KW-0175">Coiled coil</keyword>
<feature type="region of interest" description="Disordered" evidence="2">
    <location>
        <begin position="291"/>
        <end position="313"/>
    </location>
</feature>
<gene>
    <name evidence="3" type="ORF">BLA29_007115</name>
</gene>
<organism evidence="3 4">
    <name type="scientific">Euroglyphus maynei</name>
    <name type="common">Mayne's house dust mite</name>
    <dbReference type="NCBI Taxonomy" id="6958"/>
    <lineage>
        <taxon>Eukaryota</taxon>
        <taxon>Metazoa</taxon>
        <taxon>Ecdysozoa</taxon>
        <taxon>Arthropoda</taxon>
        <taxon>Chelicerata</taxon>
        <taxon>Arachnida</taxon>
        <taxon>Acari</taxon>
        <taxon>Acariformes</taxon>
        <taxon>Sarcoptiformes</taxon>
        <taxon>Astigmata</taxon>
        <taxon>Psoroptidia</taxon>
        <taxon>Analgoidea</taxon>
        <taxon>Pyroglyphidae</taxon>
        <taxon>Pyroglyphinae</taxon>
        <taxon>Euroglyphus</taxon>
    </lineage>
</organism>
<proteinExistence type="predicted"/>
<feature type="compositionally biased region" description="Basic residues" evidence="2">
    <location>
        <begin position="299"/>
        <end position="310"/>
    </location>
</feature>
<keyword evidence="4" id="KW-1185">Reference proteome</keyword>
<name>A0A1Y3B209_EURMA</name>
<reference evidence="3 4" key="1">
    <citation type="submission" date="2017-03" db="EMBL/GenBank/DDBJ databases">
        <title>Genome Survey of Euroglyphus maynei.</title>
        <authorList>
            <person name="Arlian L.G."/>
            <person name="Morgan M.S."/>
            <person name="Rider S.D."/>
        </authorList>
    </citation>
    <scope>NUCLEOTIDE SEQUENCE [LARGE SCALE GENOMIC DNA]</scope>
    <source>
        <strain evidence="3">Arlian Lab</strain>
        <tissue evidence="3">Whole body</tissue>
    </source>
</reference>
<evidence type="ECO:0000256" key="1">
    <source>
        <dbReference type="SAM" id="Coils"/>
    </source>
</evidence>